<dbReference type="FunFam" id="1.10.3860.10:FF:000004">
    <property type="entry name" value="L-cystine transporter tcyP"/>
    <property type="match status" value="1"/>
</dbReference>
<evidence type="ECO:0000256" key="8">
    <source>
        <dbReference type="ARBA" id="ARBA00023136"/>
    </source>
</evidence>
<dbReference type="GO" id="GO:0005886">
    <property type="term" value="C:plasma membrane"/>
    <property type="evidence" value="ECO:0007669"/>
    <property type="project" value="TreeGrafter"/>
</dbReference>
<feature type="transmembrane region" description="Helical" evidence="10">
    <location>
        <begin position="54"/>
        <end position="72"/>
    </location>
</feature>
<evidence type="ECO:0000313" key="11">
    <source>
        <dbReference type="EMBL" id="QCT03940.1"/>
    </source>
</evidence>
<name>A0A4P8XQ45_9BACL</name>
<dbReference type="Pfam" id="PF00375">
    <property type="entry name" value="SDF"/>
    <property type="match status" value="1"/>
</dbReference>
<comment type="similarity">
    <text evidence="2">Belongs to the dicarboxylate/amino acid:cation symporter (DAACS) (TC 2.A.23) family.</text>
</comment>
<keyword evidence="4" id="KW-0813">Transport</keyword>
<feature type="transmembrane region" description="Helical" evidence="10">
    <location>
        <begin position="205"/>
        <end position="224"/>
    </location>
</feature>
<evidence type="ECO:0000256" key="2">
    <source>
        <dbReference type="ARBA" id="ARBA00006148"/>
    </source>
</evidence>
<evidence type="ECO:0000256" key="5">
    <source>
        <dbReference type="ARBA" id="ARBA00022692"/>
    </source>
</evidence>
<evidence type="ECO:0000256" key="10">
    <source>
        <dbReference type="SAM" id="Phobius"/>
    </source>
</evidence>
<comment type="subcellular location">
    <subcellularLocation>
        <location evidence="1">Membrane</location>
        <topology evidence="1">Multi-pass membrane protein</topology>
    </subcellularLocation>
</comment>
<reference evidence="11 12" key="1">
    <citation type="submission" date="2019-05" db="EMBL/GenBank/DDBJ databases">
        <authorList>
            <person name="Chen C."/>
        </authorList>
    </citation>
    <scope>NUCLEOTIDE SEQUENCE [LARGE SCALE GENOMIC DNA]</scope>
    <source>
        <strain evidence="11 12">HB172198</strain>
    </source>
</reference>
<evidence type="ECO:0000256" key="7">
    <source>
        <dbReference type="ARBA" id="ARBA00022989"/>
    </source>
</evidence>
<feature type="transmembrane region" description="Helical" evidence="10">
    <location>
        <begin position="389"/>
        <end position="409"/>
    </location>
</feature>
<dbReference type="GO" id="GO:0015293">
    <property type="term" value="F:symporter activity"/>
    <property type="evidence" value="ECO:0007669"/>
    <property type="project" value="InterPro"/>
</dbReference>
<feature type="transmembrane region" description="Helical" evidence="10">
    <location>
        <begin position="92"/>
        <end position="116"/>
    </location>
</feature>
<feature type="transmembrane region" description="Helical" evidence="10">
    <location>
        <begin position="245"/>
        <end position="265"/>
    </location>
</feature>
<evidence type="ECO:0000256" key="6">
    <source>
        <dbReference type="ARBA" id="ARBA00022970"/>
    </source>
</evidence>
<dbReference type="KEGG" id="palo:E6C60_3229"/>
<dbReference type="InterPro" id="IPR001991">
    <property type="entry name" value="Na-dicarboxylate_symporter"/>
</dbReference>
<keyword evidence="8 10" id="KW-0472">Membrane</keyword>
<sequence length="484" mass="52028">MGSKIHIKAEIHKQEAEVHIMENLWVFLNVLSLAILIGILFWMQKKHYSFTKRVFAGLVLGVAFGVILQAIYTADSDTISKSSDWFNLVGYGYVRLLQMMVIPLIMVSIISAIMNLKGGSNLGKMSASIIAVLILTTGVAAVVGITAANVFDLSAENIQAGAAEQEQGAALEERLGTVQDQSLPEQILEFVPSNPFADMTGARRSSTIAVVIFSAFIGIAVLGLDRKQPEQAETFRKLVRSLYGIVMRIVTLVLRLTPYGILALMAKTIASTDLQVILDLIDFVLASYVALFVMFIIHLLLLLVFGFNPVTYLRKVLPVLTFAFTSRSSAATIPLNVQTQNKKLGVSEGVANLSASFGATMGQNGCAGIYPAMLAVMIAPTQGIDPMDWTFLLTLVVVVMISSFGVAGIGGGATFASLIVLSTMNLPVALAGLLISVEPLIDMGRTALNVNGSMTAGMITGKALNQVDEKVYQERNQEIDVMQA</sequence>
<dbReference type="GO" id="GO:0015184">
    <property type="term" value="F:L-cystine transmembrane transporter activity"/>
    <property type="evidence" value="ECO:0007669"/>
    <property type="project" value="TreeGrafter"/>
</dbReference>
<gene>
    <name evidence="11" type="ORF">E6C60_3229</name>
</gene>
<evidence type="ECO:0000256" key="1">
    <source>
        <dbReference type="ARBA" id="ARBA00004141"/>
    </source>
</evidence>
<dbReference type="Proteomes" id="UP000300879">
    <property type="component" value="Chromosome"/>
</dbReference>
<evidence type="ECO:0000313" key="12">
    <source>
        <dbReference type="Proteomes" id="UP000300879"/>
    </source>
</evidence>
<feature type="transmembrane region" description="Helical" evidence="10">
    <location>
        <begin position="24"/>
        <end position="42"/>
    </location>
</feature>
<dbReference type="PRINTS" id="PR00173">
    <property type="entry name" value="EDTRNSPORT"/>
</dbReference>
<dbReference type="SUPFAM" id="SSF118215">
    <property type="entry name" value="Proton glutamate symport protein"/>
    <property type="match status" value="1"/>
</dbReference>
<proteinExistence type="inferred from homology"/>
<dbReference type="AlphaFoldDB" id="A0A4P8XQ45"/>
<protein>
    <recommendedName>
        <fullName evidence="3">L-cystine uptake protein TcyP</fullName>
    </recommendedName>
    <alternativeName>
        <fullName evidence="9">Transporter of cystine TcyP</fullName>
    </alternativeName>
</protein>
<dbReference type="PANTHER" id="PTHR42865">
    <property type="entry name" value="PROTON/GLUTAMATE-ASPARTATE SYMPORTER"/>
    <property type="match status" value="1"/>
</dbReference>
<evidence type="ECO:0000256" key="9">
    <source>
        <dbReference type="ARBA" id="ARBA00031293"/>
    </source>
</evidence>
<accession>A0A4P8XQ45</accession>
<evidence type="ECO:0000256" key="4">
    <source>
        <dbReference type="ARBA" id="ARBA00022448"/>
    </source>
</evidence>
<keyword evidence="5 10" id="KW-0812">Transmembrane</keyword>
<keyword evidence="12" id="KW-1185">Reference proteome</keyword>
<organism evidence="11 12">
    <name type="scientific">Paenibacillus algicola</name>
    <dbReference type="NCBI Taxonomy" id="2565926"/>
    <lineage>
        <taxon>Bacteria</taxon>
        <taxon>Bacillati</taxon>
        <taxon>Bacillota</taxon>
        <taxon>Bacilli</taxon>
        <taxon>Bacillales</taxon>
        <taxon>Paenibacillaceae</taxon>
        <taxon>Paenibacillus</taxon>
    </lineage>
</organism>
<dbReference type="EMBL" id="CP040396">
    <property type="protein sequence ID" value="QCT03940.1"/>
    <property type="molecule type" value="Genomic_DNA"/>
</dbReference>
<feature type="transmembrane region" description="Helical" evidence="10">
    <location>
        <begin position="128"/>
        <end position="151"/>
    </location>
</feature>
<dbReference type="InterPro" id="IPR036458">
    <property type="entry name" value="Na:dicarbo_symporter_sf"/>
</dbReference>
<feature type="transmembrane region" description="Helical" evidence="10">
    <location>
        <begin position="415"/>
        <end position="435"/>
    </location>
</feature>
<keyword evidence="6" id="KW-0029">Amino-acid transport</keyword>
<keyword evidence="7 10" id="KW-1133">Transmembrane helix</keyword>
<evidence type="ECO:0000256" key="3">
    <source>
        <dbReference type="ARBA" id="ARBA00022031"/>
    </source>
</evidence>
<dbReference type="PANTHER" id="PTHR42865:SF5">
    <property type="entry name" value="L-CYSTINE TRANSPORTER TCYP"/>
    <property type="match status" value="1"/>
</dbReference>
<dbReference type="Gene3D" id="1.10.3860.10">
    <property type="entry name" value="Sodium:dicarboxylate symporter"/>
    <property type="match status" value="1"/>
</dbReference>
<feature type="transmembrane region" description="Helical" evidence="10">
    <location>
        <begin position="285"/>
        <end position="307"/>
    </location>
</feature>